<dbReference type="FunFam" id="3.30.930.10:FF:000159">
    <property type="entry name" value="Octanoyltransferase"/>
    <property type="match status" value="1"/>
</dbReference>
<accession>A0A7W6CXI1</accession>
<comment type="caution">
    <text evidence="12">The sequence shown here is derived from an EMBL/GenBank/DDBJ whole genome shotgun (WGS) entry which is preliminary data.</text>
</comment>
<dbReference type="RefSeq" id="WP_183393886.1">
    <property type="nucleotide sequence ID" value="NZ_JACIDR010000001.1"/>
</dbReference>
<feature type="binding site" evidence="6 9">
    <location>
        <begin position="181"/>
        <end position="183"/>
    </location>
    <ligand>
        <name>substrate</name>
    </ligand>
</feature>
<dbReference type="PROSITE" id="PS51733">
    <property type="entry name" value="BPL_LPL_CATALYTIC"/>
    <property type="match status" value="1"/>
</dbReference>
<dbReference type="PANTHER" id="PTHR10993:SF7">
    <property type="entry name" value="LIPOYLTRANSFERASE 2, MITOCHONDRIAL-RELATED"/>
    <property type="match status" value="1"/>
</dbReference>
<dbReference type="UniPathway" id="UPA00538">
    <property type="reaction ID" value="UER00592"/>
</dbReference>
<evidence type="ECO:0000256" key="6">
    <source>
        <dbReference type="HAMAP-Rule" id="MF_00013"/>
    </source>
</evidence>
<evidence type="ECO:0000313" key="13">
    <source>
        <dbReference type="Proteomes" id="UP000528964"/>
    </source>
</evidence>
<name>A0A7W6CXI1_9HYPH</name>
<comment type="pathway">
    <text evidence="1 6 7">Protein modification; protein lipoylation via endogenous pathway; protein N(6)-(lipoyl)lysine from octanoyl-[acyl-carrier-protein]: step 1/2.</text>
</comment>
<dbReference type="NCBIfam" id="NF010925">
    <property type="entry name" value="PRK14345.1"/>
    <property type="match status" value="1"/>
</dbReference>
<dbReference type="NCBIfam" id="NF010921">
    <property type="entry name" value="PRK14341.1"/>
    <property type="match status" value="1"/>
</dbReference>
<keyword evidence="3 6" id="KW-0808">Transferase</keyword>
<dbReference type="NCBIfam" id="TIGR00214">
    <property type="entry name" value="lipB"/>
    <property type="match status" value="1"/>
</dbReference>
<protein>
    <recommendedName>
        <fullName evidence="6 7">Octanoyltransferase</fullName>
        <ecNumber evidence="6 7">2.3.1.181</ecNumber>
    </recommendedName>
    <alternativeName>
        <fullName evidence="6">Lipoate-protein ligase B</fullName>
    </alternativeName>
    <alternativeName>
        <fullName evidence="6">Lipoyl/octanoyl transferase</fullName>
    </alternativeName>
    <alternativeName>
        <fullName evidence="6">Octanoyl-[acyl-carrier-protein]-protein N-octanoyltransferase</fullName>
    </alternativeName>
</protein>
<dbReference type="Pfam" id="PF21948">
    <property type="entry name" value="LplA-B_cat"/>
    <property type="match status" value="1"/>
</dbReference>
<dbReference type="InterPro" id="IPR045864">
    <property type="entry name" value="aa-tRNA-synth_II/BPL/LPL"/>
</dbReference>
<evidence type="ECO:0000256" key="8">
    <source>
        <dbReference type="PIRSR" id="PIRSR016262-1"/>
    </source>
</evidence>
<gene>
    <name evidence="6" type="primary">lipB</name>
    <name evidence="12" type="ORF">GGR24_000700</name>
</gene>
<comment type="subcellular location">
    <subcellularLocation>
        <location evidence="6">Cytoplasm</location>
    </subcellularLocation>
</comment>
<dbReference type="GO" id="GO:0005737">
    <property type="term" value="C:cytoplasm"/>
    <property type="evidence" value="ECO:0007669"/>
    <property type="project" value="UniProtKB-SubCell"/>
</dbReference>
<dbReference type="CDD" id="cd16444">
    <property type="entry name" value="LipB"/>
    <property type="match status" value="1"/>
</dbReference>
<dbReference type="InterPro" id="IPR004143">
    <property type="entry name" value="BPL_LPL_catalytic"/>
</dbReference>
<dbReference type="InterPro" id="IPR000544">
    <property type="entry name" value="Octanoyltransferase"/>
</dbReference>
<feature type="binding site" evidence="6 9">
    <location>
        <begin position="168"/>
        <end position="170"/>
    </location>
    <ligand>
        <name>substrate</name>
    </ligand>
</feature>
<dbReference type="InterPro" id="IPR020605">
    <property type="entry name" value="Octanoyltransferase_CS"/>
</dbReference>
<feature type="domain" description="BPL/LPL catalytic" evidence="11">
    <location>
        <begin position="54"/>
        <end position="237"/>
    </location>
</feature>
<reference evidence="12 13" key="1">
    <citation type="submission" date="2020-08" db="EMBL/GenBank/DDBJ databases">
        <title>Genomic Encyclopedia of Type Strains, Phase IV (KMG-IV): sequencing the most valuable type-strain genomes for metagenomic binning, comparative biology and taxonomic classification.</title>
        <authorList>
            <person name="Goeker M."/>
        </authorList>
    </citation>
    <scope>NUCLEOTIDE SEQUENCE [LARGE SCALE GENOMIC DNA]</scope>
    <source>
        <strain evidence="12 13">DSM 25481</strain>
    </source>
</reference>
<evidence type="ECO:0000256" key="7">
    <source>
        <dbReference type="PIRNR" id="PIRNR016262"/>
    </source>
</evidence>
<evidence type="ECO:0000256" key="2">
    <source>
        <dbReference type="ARBA" id="ARBA00022490"/>
    </source>
</evidence>
<evidence type="ECO:0000256" key="1">
    <source>
        <dbReference type="ARBA" id="ARBA00004821"/>
    </source>
</evidence>
<dbReference type="SUPFAM" id="SSF55681">
    <property type="entry name" value="Class II aaRS and biotin synthetases"/>
    <property type="match status" value="1"/>
</dbReference>
<sequence>MVDPAPPRRRDSLAGGFLTEAPAAPVAWRVTEGLTGYEEAMAAMEARAAQIADGRAPELVWLLEHRPLYTAGTSAQAADLTQPDLLPVFATGRGGQYTYHGPGQRVAYAMLDLRRRAPDLRRYVAALEAWLIATLDRFGVTGERREDRVGVWVRRPERGRDAEDKIAAIGVRVRRWVTLHGVSLNVEPDLSHYAGIVPCGVRDHGVTSLADLGRIVSMAEVDMALRETFEEIFGPTTAEDA</sequence>
<evidence type="ECO:0000313" key="12">
    <source>
        <dbReference type="EMBL" id="MBB3972067.1"/>
    </source>
</evidence>
<evidence type="ECO:0000259" key="11">
    <source>
        <dbReference type="PROSITE" id="PS51733"/>
    </source>
</evidence>
<feature type="site" description="Lowers pKa of active site Cys" evidence="6 10">
    <location>
        <position position="165"/>
    </location>
</feature>
<feature type="binding site" evidence="6 9">
    <location>
        <begin position="93"/>
        <end position="100"/>
    </location>
    <ligand>
        <name>substrate</name>
    </ligand>
</feature>
<dbReference type="GO" id="GO:0009249">
    <property type="term" value="P:protein lipoylation"/>
    <property type="evidence" value="ECO:0007669"/>
    <property type="project" value="InterPro"/>
</dbReference>
<keyword evidence="4 6" id="KW-0012">Acyltransferase</keyword>
<dbReference type="PROSITE" id="PS01313">
    <property type="entry name" value="LIPB"/>
    <property type="match status" value="1"/>
</dbReference>
<dbReference type="PIRSF" id="PIRSF016262">
    <property type="entry name" value="LPLase"/>
    <property type="match status" value="1"/>
</dbReference>
<dbReference type="HAMAP" id="MF_00013">
    <property type="entry name" value="LipB"/>
    <property type="match status" value="1"/>
</dbReference>
<organism evidence="12 13">
    <name type="scientific">Hansschlegelia beijingensis</name>
    <dbReference type="NCBI Taxonomy" id="1133344"/>
    <lineage>
        <taxon>Bacteria</taxon>
        <taxon>Pseudomonadati</taxon>
        <taxon>Pseudomonadota</taxon>
        <taxon>Alphaproteobacteria</taxon>
        <taxon>Hyphomicrobiales</taxon>
        <taxon>Methylopilaceae</taxon>
        <taxon>Hansschlegelia</taxon>
    </lineage>
</organism>
<evidence type="ECO:0000256" key="10">
    <source>
        <dbReference type="PIRSR" id="PIRSR016262-3"/>
    </source>
</evidence>
<evidence type="ECO:0000256" key="9">
    <source>
        <dbReference type="PIRSR" id="PIRSR016262-2"/>
    </source>
</evidence>
<comment type="similarity">
    <text evidence="6 7">Belongs to the LipB family.</text>
</comment>
<dbReference type="Proteomes" id="UP000528964">
    <property type="component" value="Unassembled WGS sequence"/>
</dbReference>
<proteinExistence type="inferred from homology"/>
<feature type="active site" description="Acyl-thioester intermediate" evidence="6 8">
    <location>
        <position position="199"/>
    </location>
</feature>
<keyword evidence="13" id="KW-1185">Reference proteome</keyword>
<dbReference type="EC" id="2.3.1.181" evidence="6 7"/>
<dbReference type="PANTHER" id="PTHR10993">
    <property type="entry name" value="OCTANOYLTRANSFERASE"/>
    <property type="match status" value="1"/>
</dbReference>
<dbReference type="EMBL" id="JACIDR010000001">
    <property type="protein sequence ID" value="MBB3972067.1"/>
    <property type="molecule type" value="Genomic_DNA"/>
</dbReference>
<evidence type="ECO:0000256" key="4">
    <source>
        <dbReference type="ARBA" id="ARBA00023315"/>
    </source>
</evidence>
<comment type="catalytic activity">
    <reaction evidence="6 7">
        <text>octanoyl-[ACP] + L-lysyl-[protein] = N(6)-octanoyl-L-lysyl-[protein] + holo-[ACP] + H(+)</text>
        <dbReference type="Rhea" id="RHEA:17665"/>
        <dbReference type="Rhea" id="RHEA-COMP:9636"/>
        <dbReference type="Rhea" id="RHEA-COMP:9685"/>
        <dbReference type="Rhea" id="RHEA-COMP:9752"/>
        <dbReference type="Rhea" id="RHEA-COMP:9928"/>
        <dbReference type="ChEBI" id="CHEBI:15378"/>
        <dbReference type="ChEBI" id="CHEBI:29969"/>
        <dbReference type="ChEBI" id="CHEBI:64479"/>
        <dbReference type="ChEBI" id="CHEBI:78463"/>
        <dbReference type="ChEBI" id="CHEBI:78809"/>
        <dbReference type="EC" id="2.3.1.181"/>
    </reaction>
</comment>
<evidence type="ECO:0000256" key="5">
    <source>
        <dbReference type="ARBA" id="ARBA00024732"/>
    </source>
</evidence>
<dbReference type="Gene3D" id="3.30.930.10">
    <property type="entry name" value="Bira Bifunctional Protein, Domain 2"/>
    <property type="match status" value="1"/>
</dbReference>
<comment type="function">
    <text evidence="5 6 7">Catalyzes the transfer of endogenously produced octanoic acid from octanoyl-acyl-carrier-protein onto the lipoyl domains of lipoate-dependent enzymes. Lipoyl-ACP can also act as a substrate although octanoyl-ACP is likely to be the physiological substrate.</text>
</comment>
<dbReference type="GO" id="GO:0033819">
    <property type="term" value="F:lipoyl(octanoyl) transferase activity"/>
    <property type="evidence" value="ECO:0007669"/>
    <property type="project" value="UniProtKB-EC"/>
</dbReference>
<evidence type="ECO:0000256" key="3">
    <source>
        <dbReference type="ARBA" id="ARBA00022679"/>
    </source>
</evidence>
<dbReference type="AlphaFoldDB" id="A0A7W6CXI1"/>
<comment type="miscellaneous">
    <text evidence="6">In the reaction, the free carboxyl group of octanoic acid is attached via an amide linkage to the epsilon-amino group of a specific lysine residue of lipoyl domains of lipoate-dependent enzymes.</text>
</comment>
<keyword evidence="2 6" id="KW-0963">Cytoplasm</keyword>